<name>S5SR16_9CORY</name>
<gene>
    <name evidence="3" type="ORF">B841_00130</name>
</gene>
<dbReference type="InterPro" id="IPR054120">
    <property type="entry name" value="PBPA_dimer"/>
</dbReference>
<dbReference type="Pfam" id="PF21922">
    <property type="entry name" value="PBP_dimer_2"/>
    <property type="match status" value="1"/>
</dbReference>
<evidence type="ECO:0000313" key="3">
    <source>
        <dbReference type="EMBL" id="AGS33509.1"/>
    </source>
</evidence>
<dbReference type="InterPro" id="IPR001460">
    <property type="entry name" value="PCN-bd_Tpept"/>
</dbReference>
<dbReference type="OrthoDB" id="9766847at2"/>
<dbReference type="InterPro" id="IPR050515">
    <property type="entry name" value="Beta-lactam/transpept"/>
</dbReference>
<dbReference type="Proteomes" id="UP000015388">
    <property type="component" value="Chromosome"/>
</dbReference>
<dbReference type="PATRIC" id="fig|1224163.3.peg.25"/>
<dbReference type="eggNOG" id="COG0768">
    <property type="taxonomic scope" value="Bacteria"/>
</dbReference>
<dbReference type="STRING" id="1224163.B841_00130"/>
<dbReference type="GO" id="GO:0071972">
    <property type="term" value="F:peptidoglycan L,D-transpeptidase activity"/>
    <property type="evidence" value="ECO:0007669"/>
    <property type="project" value="TreeGrafter"/>
</dbReference>
<sequence length="482" mass="50081">MNKSIRWSALFALVLTLILLINITIVQAFREEEYAQNALNPRGLYEMQQTHRGQINAGGQVLAASQADENGIYDRSYPTMPVEFGPILGYLSDQYGTAGLEASFNGVLTGTDSTVAGARLWDSLTGAEQRGANLELTVDPNLQQVTYNQLAQNGYEGAAVAMRPSTGEVLSLASTPSYDPNPLTESATASQAWESLNNDPGQPLINTATQETLPPGSIFKVITTAAGLQAGYTPDSQLTGAAEITLPDTVTTLTNYAGQTCGGSPTVSLTTAFSLSCNTAFVEMSTDIGAEGLRSTAEAFGVGETYDLGLQMSPGGMGEMPDAAAVAQSSIGQRDVTMSALQAAVMAATVANDGRRMEPYLVETITEPDLTVLRENEPREITQAVTPEEAATLEGLMFASERATSGYDGNGYASKTGTAEHGDGSVGPHVWYVAYDPAKDVAVAVVVKNGGGYGASATGGQLAAPIGRTMLATAPAAGEGGA</sequence>
<organism evidence="3 4">
    <name type="scientific">Corynebacterium maris DSM 45190</name>
    <dbReference type="NCBI Taxonomy" id="1224163"/>
    <lineage>
        <taxon>Bacteria</taxon>
        <taxon>Bacillati</taxon>
        <taxon>Actinomycetota</taxon>
        <taxon>Actinomycetes</taxon>
        <taxon>Mycobacteriales</taxon>
        <taxon>Corynebacteriaceae</taxon>
        <taxon>Corynebacterium</taxon>
    </lineage>
</organism>
<evidence type="ECO:0000259" key="1">
    <source>
        <dbReference type="Pfam" id="PF00905"/>
    </source>
</evidence>
<dbReference type="Gene3D" id="3.90.1310.10">
    <property type="entry name" value="Penicillin-binding protein 2a (Domain 2)"/>
    <property type="match status" value="1"/>
</dbReference>
<dbReference type="HOGENOM" id="CLU_009289_1_0_11"/>
<protein>
    <submittedName>
        <fullName evidence="3">Penicillin-binding protein 2</fullName>
    </submittedName>
</protein>
<dbReference type="Pfam" id="PF00905">
    <property type="entry name" value="Transpeptidase"/>
    <property type="match status" value="1"/>
</dbReference>
<reference evidence="3 4" key="1">
    <citation type="submission" date="2012-11" db="EMBL/GenBank/DDBJ databases">
        <title>The complete genome sequence of Corynebacterium maris Coryn-1 (=DSM 45190).</title>
        <authorList>
            <person name="Schaffert L."/>
            <person name="Albersmeier A."/>
            <person name="Kalinowski J."/>
            <person name="Ruckert C."/>
        </authorList>
    </citation>
    <scope>NUCLEOTIDE SEQUENCE [LARGE SCALE GENOMIC DNA]</scope>
    <source>
        <strain evidence="4">Coryn-1</strain>
    </source>
</reference>
<keyword evidence="4" id="KW-1185">Reference proteome</keyword>
<evidence type="ECO:0000259" key="2">
    <source>
        <dbReference type="Pfam" id="PF21922"/>
    </source>
</evidence>
<dbReference type="Gene3D" id="3.40.710.10">
    <property type="entry name" value="DD-peptidase/beta-lactamase superfamily"/>
    <property type="match status" value="1"/>
</dbReference>
<feature type="domain" description="Penicillin-binding protein transpeptidase" evidence="1">
    <location>
        <begin position="157"/>
        <end position="470"/>
    </location>
</feature>
<dbReference type="PANTHER" id="PTHR30627:SF24">
    <property type="entry name" value="PENICILLIN-BINDING PROTEIN 4B"/>
    <property type="match status" value="1"/>
</dbReference>
<evidence type="ECO:0000313" key="4">
    <source>
        <dbReference type="Proteomes" id="UP000015388"/>
    </source>
</evidence>
<feature type="domain" description="Penicillin binding protein A dimerisation" evidence="2">
    <location>
        <begin position="52"/>
        <end position="133"/>
    </location>
</feature>
<dbReference type="SUPFAM" id="SSF56601">
    <property type="entry name" value="beta-lactamase/transpeptidase-like"/>
    <property type="match status" value="1"/>
</dbReference>
<dbReference type="KEGG" id="cmd:B841_00130"/>
<dbReference type="GO" id="GO:0071555">
    <property type="term" value="P:cell wall organization"/>
    <property type="evidence" value="ECO:0007669"/>
    <property type="project" value="TreeGrafter"/>
</dbReference>
<accession>S5SR16</accession>
<dbReference type="GO" id="GO:0005886">
    <property type="term" value="C:plasma membrane"/>
    <property type="evidence" value="ECO:0007669"/>
    <property type="project" value="TreeGrafter"/>
</dbReference>
<dbReference type="EMBL" id="CP003924">
    <property type="protein sequence ID" value="AGS33509.1"/>
    <property type="molecule type" value="Genomic_DNA"/>
</dbReference>
<dbReference type="GO" id="GO:0008658">
    <property type="term" value="F:penicillin binding"/>
    <property type="evidence" value="ECO:0007669"/>
    <property type="project" value="InterPro"/>
</dbReference>
<dbReference type="RefSeq" id="WP_020933444.1">
    <property type="nucleotide sequence ID" value="NC_021915.1"/>
</dbReference>
<dbReference type="PANTHER" id="PTHR30627">
    <property type="entry name" value="PEPTIDOGLYCAN D,D-TRANSPEPTIDASE"/>
    <property type="match status" value="1"/>
</dbReference>
<dbReference type="AlphaFoldDB" id="S5SR16"/>
<proteinExistence type="predicted"/>
<dbReference type="InterPro" id="IPR012338">
    <property type="entry name" value="Beta-lactam/transpept-like"/>
</dbReference>